<dbReference type="EMBL" id="QXFZ01012104">
    <property type="protein sequence ID" value="KAE9050294.1"/>
    <property type="molecule type" value="Genomic_DNA"/>
</dbReference>
<dbReference type="EMBL" id="QXFX01013105">
    <property type="protein sequence ID" value="KAE9034055.1"/>
    <property type="molecule type" value="Genomic_DNA"/>
</dbReference>
<dbReference type="Proteomes" id="UP000437068">
    <property type="component" value="Unassembled WGS sequence"/>
</dbReference>
<evidence type="ECO:0000313" key="7">
    <source>
        <dbReference type="Proteomes" id="UP000441208"/>
    </source>
</evidence>
<dbReference type="Proteomes" id="UP000488956">
    <property type="component" value="Unassembled WGS sequence"/>
</dbReference>
<proteinExistence type="predicted"/>
<dbReference type="Proteomes" id="UP000476176">
    <property type="component" value="Unassembled WGS sequence"/>
</dbReference>
<accession>A0A6A3FWG8</accession>
<sequence>MKKITNRTTKPETSGESAKEIQAYTGAKRCGLPTGAVIDKVELFYLELQAVF</sequence>
<name>A0A6A3FWG8_9STRA</name>
<comment type="caution">
    <text evidence="1">The sequence shown here is derived from an EMBL/GenBank/DDBJ whole genome shotgun (WGS) entry which is preliminary data.</text>
</comment>
<evidence type="ECO:0000313" key="6">
    <source>
        <dbReference type="Proteomes" id="UP000437068"/>
    </source>
</evidence>
<evidence type="ECO:0000313" key="8">
    <source>
        <dbReference type="Proteomes" id="UP000460718"/>
    </source>
</evidence>
<gene>
    <name evidence="5" type="ORF">PF001_g33592</name>
    <name evidence="4" type="ORF">PF004_g33117</name>
    <name evidence="3" type="ORF">PF007_g33120</name>
    <name evidence="2" type="ORF">PF010_g33382</name>
    <name evidence="1" type="ORF">PF011_g33195</name>
</gene>
<dbReference type="Proteomes" id="UP000441208">
    <property type="component" value="Unassembled WGS sequence"/>
</dbReference>
<evidence type="ECO:0000313" key="2">
    <source>
        <dbReference type="EMBL" id="KAE9034055.1"/>
    </source>
</evidence>
<reference evidence="8 9" key="1">
    <citation type="submission" date="2018-09" db="EMBL/GenBank/DDBJ databases">
        <title>Genomic investigation of the strawberry pathogen Phytophthora fragariae indicates pathogenicity is determined by transcriptional variation in three key races.</title>
        <authorList>
            <person name="Adams T.M."/>
            <person name="Armitage A.D."/>
            <person name="Sobczyk M.K."/>
            <person name="Bates H.J."/>
            <person name="Dunwell J.M."/>
            <person name="Nellist C.F."/>
            <person name="Harrison R.J."/>
        </authorList>
    </citation>
    <scope>NUCLEOTIDE SEQUENCE [LARGE SCALE GENOMIC DNA]</scope>
    <source>
        <strain evidence="5 6">A4</strain>
        <strain evidence="4 9">BC-23</strain>
        <strain evidence="3 7">NOV-71</strain>
        <strain evidence="2 10">ONT-3</strain>
        <strain evidence="1 8">SCRP245</strain>
    </source>
</reference>
<dbReference type="Proteomes" id="UP000460718">
    <property type="component" value="Unassembled WGS sequence"/>
</dbReference>
<dbReference type="EMBL" id="QXGE01013264">
    <property type="protein sequence ID" value="KAE9241473.1"/>
    <property type="molecule type" value="Genomic_DNA"/>
</dbReference>
<protein>
    <submittedName>
        <fullName evidence="1">Uncharacterized protein</fullName>
    </submittedName>
</protein>
<evidence type="ECO:0000313" key="5">
    <source>
        <dbReference type="EMBL" id="KAE9241473.1"/>
    </source>
</evidence>
<dbReference type="EMBL" id="QXGC01013044">
    <property type="protein sequence ID" value="KAE9142810.1"/>
    <property type="molecule type" value="Genomic_DNA"/>
</dbReference>
<evidence type="ECO:0000313" key="1">
    <source>
        <dbReference type="EMBL" id="KAE8950565.1"/>
    </source>
</evidence>
<evidence type="ECO:0000313" key="9">
    <source>
        <dbReference type="Proteomes" id="UP000476176"/>
    </source>
</evidence>
<dbReference type="EMBL" id="QXFW01013080">
    <property type="protein sequence ID" value="KAE8950565.1"/>
    <property type="molecule type" value="Genomic_DNA"/>
</dbReference>
<evidence type="ECO:0000313" key="10">
    <source>
        <dbReference type="Proteomes" id="UP000488956"/>
    </source>
</evidence>
<dbReference type="AlphaFoldDB" id="A0A6A3FWG8"/>
<evidence type="ECO:0000313" key="3">
    <source>
        <dbReference type="EMBL" id="KAE9050294.1"/>
    </source>
</evidence>
<organism evidence="1 8">
    <name type="scientific">Phytophthora fragariae</name>
    <dbReference type="NCBI Taxonomy" id="53985"/>
    <lineage>
        <taxon>Eukaryota</taxon>
        <taxon>Sar</taxon>
        <taxon>Stramenopiles</taxon>
        <taxon>Oomycota</taxon>
        <taxon>Peronosporomycetes</taxon>
        <taxon>Peronosporales</taxon>
        <taxon>Peronosporaceae</taxon>
        <taxon>Phytophthora</taxon>
    </lineage>
</organism>
<evidence type="ECO:0000313" key="4">
    <source>
        <dbReference type="EMBL" id="KAE9142810.1"/>
    </source>
</evidence>